<dbReference type="SUPFAM" id="SSF81383">
    <property type="entry name" value="F-box domain"/>
    <property type="match status" value="1"/>
</dbReference>
<sequence length="441" mass="50478">MDVLTAVCSRWRQLFLNSPQLWTLVCISLYPNQPETVRSVNKVSVAHRYVKNSRLLPLHIRLFCPPAEIIHNSFANDVLNVLLQASDRWESSILHVWERDIQSLPSSFPLLKKLYLHTWQPDIWFPRSSEQVNVNDVSMPQLSALHLFMGVSEFPLIVTQKLSLQVLTSLEVSSVVPEGVRALFELLNSCRLTLRELRMSKIRSWSPVTNALIFPFLKTLTMRDMDRKCSKGMFNMLTTPRLLALEFIGCRFLSDATRWPSDLQRVHERGFPNSRAVKRFIDRSKLSSSLRLLTIIDADIGPSQIQDALQHLPLISSLRLMLTSDSPVFAFLMRGQNDSIPHPLSHLRAFTYVPKPGRVVNDENRLLEMVRSRLVEGGPPFRLDVIQVCICLRAQPLYNTPTGEGFFRCGNVKHCQCANLDAEITERFTELLEQGLHLSVR</sequence>
<dbReference type="Proteomes" id="UP001465976">
    <property type="component" value="Unassembled WGS sequence"/>
</dbReference>
<dbReference type="EMBL" id="JBAHYK010001702">
    <property type="protein sequence ID" value="KAL0567012.1"/>
    <property type="molecule type" value="Genomic_DNA"/>
</dbReference>
<reference evidence="1 2" key="1">
    <citation type="submission" date="2024-02" db="EMBL/GenBank/DDBJ databases">
        <title>A draft genome for the cacao thread blight pathogen Marasmius crinis-equi.</title>
        <authorList>
            <person name="Cohen S.P."/>
            <person name="Baruah I.K."/>
            <person name="Amoako-Attah I."/>
            <person name="Bukari Y."/>
            <person name="Meinhardt L.W."/>
            <person name="Bailey B.A."/>
        </authorList>
    </citation>
    <scope>NUCLEOTIDE SEQUENCE [LARGE SCALE GENOMIC DNA]</scope>
    <source>
        <strain evidence="1 2">GH-76</strain>
    </source>
</reference>
<dbReference type="InterPro" id="IPR036047">
    <property type="entry name" value="F-box-like_dom_sf"/>
</dbReference>
<accession>A0ABR3EVT8</accession>
<proteinExistence type="predicted"/>
<evidence type="ECO:0000313" key="2">
    <source>
        <dbReference type="Proteomes" id="UP001465976"/>
    </source>
</evidence>
<comment type="caution">
    <text evidence="1">The sequence shown here is derived from an EMBL/GenBank/DDBJ whole genome shotgun (WGS) entry which is preliminary data.</text>
</comment>
<protein>
    <recommendedName>
        <fullName evidence="3">F-box domain-containing protein</fullName>
    </recommendedName>
</protein>
<gene>
    <name evidence="1" type="ORF">V5O48_014988</name>
</gene>
<organism evidence="1 2">
    <name type="scientific">Marasmius crinis-equi</name>
    <dbReference type="NCBI Taxonomy" id="585013"/>
    <lineage>
        <taxon>Eukaryota</taxon>
        <taxon>Fungi</taxon>
        <taxon>Dikarya</taxon>
        <taxon>Basidiomycota</taxon>
        <taxon>Agaricomycotina</taxon>
        <taxon>Agaricomycetes</taxon>
        <taxon>Agaricomycetidae</taxon>
        <taxon>Agaricales</taxon>
        <taxon>Marasmiineae</taxon>
        <taxon>Marasmiaceae</taxon>
        <taxon>Marasmius</taxon>
    </lineage>
</organism>
<evidence type="ECO:0008006" key="3">
    <source>
        <dbReference type="Google" id="ProtNLM"/>
    </source>
</evidence>
<evidence type="ECO:0000313" key="1">
    <source>
        <dbReference type="EMBL" id="KAL0567012.1"/>
    </source>
</evidence>
<dbReference type="InterPro" id="IPR032675">
    <property type="entry name" value="LRR_dom_sf"/>
</dbReference>
<keyword evidence="2" id="KW-1185">Reference proteome</keyword>
<dbReference type="Gene3D" id="3.80.10.10">
    <property type="entry name" value="Ribonuclease Inhibitor"/>
    <property type="match status" value="1"/>
</dbReference>
<name>A0ABR3EVT8_9AGAR</name>